<feature type="transmembrane region" description="Helical" evidence="5">
    <location>
        <begin position="679"/>
        <end position="698"/>
    </location>
</feature>
<feature type="transmembrane region" description="Helical" evidence="5">
    <location>
        <begin position="550"/>
        <end position="568"/>
    </location>
</feature>
<dbReference type="PANTHER" id="PTHR42718">
    <property type="entry name" value="MAJOR FACILITATOR SUPERFAMILY MULTIDRUG TRANSPORTER MFSC"/>
    <property type="match status" value="1"/>
</dbReference>
<dbReference type="InterPro" id="IPR029068">
    <property type="entry name" value="Glyas_Bleomycin-R_OHBP_Dase"/>
</dbReference>
<feature type="chain" id="PRO_5043045506" evidence="6">
    <location>
        <begin position="21"/>
        <end position="716"/>
    </location>
</feature>
<dbReference type="EMBL" id="BCLY01000001">
    <property type="protein sequence ID" value="GAQ03937.1"/>
    <property type="molecule type" value="Genomic_DNA"/>
</dbReference>
<feature type="transmembrane region" description="Helical" evidence="5">
    <location>
        <begin position="375"/>
        <end position="397"/>
    </location>
</feature>
<evidence type="ECO:0000259" key="8">
    <source>
        <dbReference type="PROSITE" id="PS51819"/>
    </source>
</evidence>
<reference evidence="9 10" key="1">
    <citation type="submission" date="2015-11" db="EMBL/GenBank/DDBJ databases">
        <title>Aspergillus lentulus strain IFM 54703T.</title>
        <authorList>
            <person name="Kusuya Y."/>
            <person name="Sakai K."/>
            <person name="Kamei K."/>
            <person name="Takahashi H."/>
            <person name="Yaguchi T."/>
        </authorList>
    </citation>
    <scope>NUCLEOTIDE SEQUENCE [LARGE SCALE GENOMIC DNA]</scope>
    <source>
        <strain evidence="9 10">IFM 54703</strain>
    </source>
</reference>
<comment type="subcellular location">
    <subcellularLocation>
        <location evidence="1">Membrane</location>
        <topology evidence="1">Multi-pass membrane protein</topology>
    </subcellularLocation>
</comment>
<evidence type="ECO:0000256" key="2">
    <source>
        <dbReference type="ARBA" id="ARBA00022692"/>
    </source>
</evidence>
<protein>
    <submittedName>
        <fullName evidence="9">Drug resistance protein YOR378W</fullName>
    </submittedName>
</protein>
<feature type="domain" description="VOC" evidence="8">
    <location>
        <begin position="38"/>
        <end position="185"/>
    </location>
</feature>
<keyword evidence="6" id="KW-0732">Signal</keyword>
<evidence type="ECO:0000256" key="6">
    <source>
        <dbReference type="SAM" id="SignalP"/>
    </source>
</evidence>
<dbReference type="InterPro" id="IPR037523">
    <property type="entry name" value="VOC_core"/>
</dbReference>
<keyword evidence="3 5" id="KW-1133">Transmembrane helix</keyword>
<dbReference type="PROSITE" id="PS51819">
    <property type="entry name" value="VOC"/>
    <property type="match status" value="1"/>
</dbReference>
<dbReference type="Pfam" id="PF07690">
    <property type="entry name" value="MFS_1"/>
    <property type="match status" value="2"/>
</dbReference>
<evidence type="ECO:0000256" key="5">
    <source>
        <dbReference type="SAM" id="Phobius"/>
    </source>
</evidence>
<name>A0AAN4PCG3_ASPLE</name>
<keyword evidence="2 5" id="KW-0812">Transmembrane</keyword>
<keyword evidence="4 5" id="KW-0472">Membrane</keyword>
<dbReference type="AlphaFoldDB" id="A0AAN4PCG3"/>
<proteinExistence type="predicted"/>
<comment type="caution">
    <text evidence="9">The sequence shown here is derived from an EMBL/GenBank/DDBJ whole genome shotgun (WGS) entry which is preliminary data.</text>
</comment>
<dbReference type="SUPFAM" id="SSF103473">
    <property type="entry name" value="MFS general substrate transporter"/>
    <property type="match status" value="1"/>
</dbReference>
<evidence type="ECO:0000256" key="4">
    <source>
        <dbReference type="ARBA" id="ARBA00023136"/>
    </source>
</evidence>
<feature type="transmembrane region" description="Helical" evidence="5">
    <location>
        <begin position="337"/>
        <end position="363"/>
    </location>
</feature>
<feature type="transmembrane region" description="Helical" evidence="5">
    <location>
        <begin position="403"/>
        <end position="425"/>
    </location>
</feature>
<dbReference type="GO" id="GO:0022857">
    <property type="term" value="F:transmembrane transporter activity"/>
    <property type="evidence" value="ECO:0007669"/>
    <property type="project" value="InterPro"/>
</dbReference>
<dbReference type="CDD" id="cd17476">
    <property type="entry name" value="MFS_Amf1_MDR_like"/>
    <property type="match status" value="1"/>
</dbReference>
<dbReference type="InterPro" id="IPR020846">
    <property type="entry name" value="MFS_dom"/>
</dbReference>
<feature type="domain" description="Major facilitator superfamily (MFS) profile" evidence="7">
    <location>
        <begin position="246"/>
        <end position="701"/>
    </location>
</feature>
<dbReference type="SUPFAM" id="SSF54593">
    <property type="entry name" value="Glyoxalase/Bleomycin resistance protein/Dihydroxybiphenyl dioxygenase"/>
    <property type="match status" value="1"/>
</dbReference>
<evidence type="ECO:0000313" key="9">
    <source>
        <dbReference type="EMBL" id="GAQ03937.1"/>
    </source>
</evidence>
<feature type="transmembrane region" description="Helical" evidence="5">
    <location>
        <begin position="600"/>
        <end position="626"/>
    </location>
</feature>
<feature type="transmembrane region" description="Helical" evidence="5">
    <location>
        <begin position="512"/>
        <end position="530"/>
    </location>
</feature>
<dbReference type="Gene3D" id="1.20.1250.20">
    <property type="entry name" value="MFS general substrate transporter like domains"/>
    <property type="match status" value="2"/>
</dbReference>
<feature type="transmembrane region" description="Helical" evidence="5">
    <location>
        <begin position="313"/>
        <end position="331"/>
    </location>
</feature>
<dbReference type="PANTHER" id="PTHR42718:SF1">
    <property type="entry name" value="LOW AFFINITY AMMONIUM TRANSPORTER"/>
    <property type="match status" value="1"/>
</dbReference>
<evidence type="ECO:0000256" key="1">
    <source>
        <dbReference type="ARBA" id="ARBA00004141"/>
    </source>
</evidence>
<dbReference type="InterPro" id="IPR036259">
    <property type="entry name" value="MFS_trans_sf"/>
</dbReference>
<dbReference type="Gene3D" id="3.10.180.10">
    <property type="entry name" value="2,3-Dihydroxybiphenyl 1,2-Dioxygenase, domain 1"/>
    <property type="match status" value="1"/>
</dbReference>
<evidence type="ECO:0000259" key="7">
    <source>
        <dbReference type="PROSITE" id="PS50850"/>
    </source>
</evidence>
<dbReference type="InterPro" id="IPR011701">
    <property type="entry name" value="MFS"/>
</dbReference>
<dbReference type="GO" id="GO:0016020">
    <property type="term" value="C:membrane"/>
    <property type="evidence" value="ECO:0007669"/>
    <property type="project" value="UniProtKB-SubCell"/>
</dbReference>
<feature type="transmembrane region" description="Helical" evidence="5">
    <location>
        <begin position="474"/>
        <end position="492"/>
    </location>
</feature>
<dbReference type="PROSITE" id="PS50850">
    <property type="entry name" value="MFS"/>
    <property type="match status" value="1"/>
</dbReference>
<gene>
    <name evidence="9" type="ORF">ALT_1258</name>
</gene>
<feature type="transmembrane region" description="Helical" evidence="5">
    <location>
        <begin position="638"/>
        <end position="659"/>
    </location>
</feature>
<feature type="transmembrane region" description="Helical" evidence="5">
    <location>
        <begin position="284"/>
        <end position="301"/>
    </location>
</feature>
<evidence type="ECO:0000256" key="3">
    <source>
        <dbReference type="ARBA" id="ARBA00022989"/>
    </source>
</evidence>
<sequence>MAGFALFQLLLHLSAGLTGASPPAQIPTILQEPDTHYAVHHTVVSASSLSESLRFYVDGLGLDIIRNYTFQGDLTTLFGTNTSVLPGYFLGDTTSVYNGTDGVIYLVEFPDAKKIPTVDSDPPNTGLFLTSFWMGDKINATLERLDRLGMGGKPHIATFSFGSEPLATYATVRDPDGARVLLVSRPYINSIENANVHANAIMPRNDAIDDEVHGVDGEHDGSSTLTGSHEDLDVKRPQSLSGEIAFIVVVCMAQLVSQAGLGQVISILPVLGESFGIGNNMSQLSWFPAAYSLTVGTFILGAGRLGDLYGHKLLFTAGFFWLAIWTLIAAFAESSGPVFFCCCRALQGIGPAFLLPNGMAILARSYEPGMRKEMVFSAFGSTAPSGFIFGSLISALAAKYQSWPWGFWFMAILEAVCGIVAIFLVPRTPTPRKQTTHSIWARMDIAGCVTGISGLVLFNIALNVAPGAQWQGPYIYILLIASLVFFGLFGYIERKAAFPLIPFSAITPDISFVLATLACGWAAFGVWVFYGWEFVQNFRGISPLFGCLQFSPAAISGFVASFTTGLILQKLPASVVMMISAAAFCTADILYATMPIKQSYWAQLFVSIIVMPWGMEMSFPASNILLSNAMPQEHQGVSASLVATIMNYAISLGLGFGAIVETDLNRNGTDLLRGYRGAWYLGVGLAASGIILTMFFALHEHRKSIPTKKNAASGEE</sequence>
<evidence type="ECO:0000313" key="10">
    <source>
        <dbReference type="Proteomes" id="UP000051487"/>
    </source>
</evidence>
<feature type="transmembrane region" description="Helical" evidence="5">
    <location>
        <begin position="445"/>
        <end position="462"/>
    </location>
</feature>
<dbReference type="Proteomes" id="UP000051487">
    <property type="component" value="Unassembled WGS sequence"/>
</dbReference>
<feature type="signal peptide" evidence="6">
    <location>
        <begin position="1"/>
        <end position="20"/>
    </location>
</feature>
<organism evidence="9 10">
    <name type="scientific">Aspergillus lentulus</name>
    <dbReference type="NCBI Taxonomy" id="293939"/>
    <lineage>
        <taxon>Eukaryota</taxon>
        <taxon>Fungi</taxon>
        <taxon>Dikarya</taxon>
        <taxon>Ascomycota</taxon>
        <taxon>Pezizomycotina</taxon>
        <taxon>Eurotiomycetes</taxon>
        <taxon>Eurotiomycetidae</taxon>
        <taxon>Eurotiales</taxon>
        <taxon>Aspergillaceae</taxon>
        <taxon>Aspergillus</taxon>
        <taxon>Aspergillus subgen. Fumigati</taxon>
    </lineage>
</organism>
<accession>A0AAN4PCG3</accession>
<feature type="transmembrane region" description="Helical" evidence="5">
    <location>
        <begin position="575"/>
        <end position="594"/>
    </location>
</feature>